<evidence type="ECO:0000256" key="3">
    <source>
        <dbReference type="ARBA" id="ARBA00022723"/>
    </source>
</evidence>
<comment type="catalytic activity">
    <reaction evidence="8">
        <text>(7R,8S)-7,8-diammoniononanoate + CO2 + ATP = (4R,5S)-dethiobiotin + ADP + phosphate + 3 H(+)</text>
        <dbReference type="Rhea" id="RHEA:15805"/>
        <dbReference type="ChEBI" id="CHEBI:15378"/>
        <dbReference type="ChEBI" id="CHEBI:16526"/>
        <dbReference type="ChEBI" id="CHEBI:30616"/>
        <dbReference type="ChEBI" id="CHEBI:43474"/>
        <dbReference type="ChEBI" id="CHEBI:149469"/>
        <dbReference type="ChEBI" id="CHEBI:149473"/>
        <dbReference type="ChEBI" id="CHEBI:456216"/>
        <dbReference type="EC" id="6.3.3.3"/>
    </reaction>
</comment>
<dbReference type="UniPathway" id="UPA00078">
    <property type="reaction ID" value="UER00161"/>
</dbReference>
<feature type="binding site" evidence="8">
    <location>
        <position position="17"/>
    </location>
    <ligand>
        <name>Mg(2+)</name>
        <dbReference type="ChEBI" id="CHEBI:18420"/>
    </ligand>
</feature>
<keyword evidence="5 8" id="KW-0093">Biotin biosynthesis</keyword>
<evidence type="ECO:0000313" key="10">
    <source>
        <dbReference type="Proteomes" id="UP000235015"/>
    </source>
</evidence>
<sequence length="225" mass="23677">MASGYFITGTDTDSGKTVVTLGLMSQLQSRGLQVLGMKPVAAGAEQTDAGLRNSDALQLQAQASRAIAYGQINPYCFEPPIAPHLAAARAGQTIDFLEIGRCFNQLAIGADRVLVEGAGGWRVPLGPAQSISDLAVLLGLPVILVVGLRLGCINHALLSAESIRASGARLAGWIGNQVDPAMQERDANIETLKQRLDIPCLGLVPWQVPLTPQAVSDCLQLPADF</sequence>
<evidence type="ECO:0000256" key="4">
    <source>
        <dbReference type="ARBA" id="ARBA00022741"/>
    </source>
</evidence>
<feature type="binding site" evidence="8">
    <location>
        <begin position="176"/>
        <end position="177"/>
    </location>
    <ligand>
        <name>ATP</name>
        <dbReference type="ChEBI" id="CHEBI:30616"/>
    </ligand>
</feature>
<dbReference type="PIRSF" id="PIRSF006755">
    <property type="entry name" value="DTB_synth"/>
    <property type="match status" value="1"/>
</dbReference>
<keyword evidence="3 8" id="KW-0479">Metal-binding</keyword>
<feature type="binding site" evidence="8">
    <location>
        <position position="55"/>
    </location>
    <ligand>
        <name>ATP</name>
        <dbReference type="ChEBI" id="CHEBI:30616"/>
    </ligand>
</feature>
<evidence type="ECO:0000256" key="1">
    <source>
        <dbReference type="ARBA" id="ARBA00022490"/>
    </source>
</evidence>
<comment type="similarity">
    <text evidence="8">Belongs to the dethiobiotin synthetase family.</text>
</comment>
<feature type="active site" evidence="8">
    <location>
        <position position="38"/>
    </location>
</feature>
<dbReference type="GO" id="GO:0005524">
    <property type="term" value="F:ATP binding"/>
    <property type="evidence" value="ECO:0007669"/>
    <property type="project" value="UniProtKB-UniRule"/>
</dbReference>
<keyword evidence="4 8" id="KW-0547">Nucleotide-binding</keyword>
<proteinExistence type="inferred from homology"/>
<dbReference type="GO" id="GO:0004141">
    <property type="term" value="F:dethiobiotin synthase activity"/>
    <property type="evidence" value="ECO:0007669"/>
    <property type="project" value="UniProtKB-UniRule"/>
</dbReference>
<reference evidence="9 10" key="1">
    <citation type="submission" date="2017-11" db="EMBL/GenBank/DDBJ databases">
        <title>Genome-resolved metagenomics identifies genetic mobility, metabolic interactions, and unexpected diversity in perchlorate-reducing communities.</title>
        <authorList>
            <person name="Barnum T.P."/>
            <person name="Figueroa I.A."/>
            <person name="Carlstrom C.I."/>
            <person name="Lucas L.N."/>
            <person name="Engelbrektson A.L."/>
            <person name="Coates J.D."/>
        </authorList>
    </citation>
    <scope>NUCLEOTIDE SEQUENCE [LARGE SCALE GENOMIC DNA]</scope>
    <source>
        <strain evidence="9">BM301</strain>
    </source>
</reference>
<dbReference type="Proteomes" id="UP000235015">
    <property type="component" value="Unassembled WGS sequence"/>
</dbReference>
<name>A0A2N6CZB9_9GAMM</name>
<comment type="subcellular location">
    <subcellularLocation>
        <location evidence="8">Cytoplasm</location>
    </subcellularLocation>
</comment>
<feature type="binding site" evidence="8">
    <location>
        <begin position="116"/>
        <end position="119"/>
    </location>
    <ligand>
        <name>ATP</name>
        <dbReference type="ChEBI" id="CHEBI:30616"/>
    </ligand>
</feature>
<dbReference type="EC" id="6.3.3.3" evidence="8"/>
<comment type="subunit">
    <text evidence="8">Homodimer.</text>
</comment>
<dbReference type="CDD" id="cd03109">
    <property type="entry name" value="DTBS"/>
    <property type="match status" value="1"/>
</dbReference>
<dbReference type="PANTHER" id="PTHR43210">
    <property type="entry name" value="DETHIOBIOTIN SYNTHETASE"/>
    <property type="match status" value="1"/>
</dbReference>
<evidence type="ECO:0000256" key="5">
    <source>
        <dbReference type="ARBA" id="ARBA00022756"/>
    </source>
</evidence>
<protein>
    <recommendedName>
        <fullName evidence="8">ATP-dependent dethiobiotin synthetase BioD</fullName>
        <ecNumber evidence="8">6.3.3.3</ecNumber>
    </recommendedName>
    <alternativeName>
        <fullName evidence="8">DTB synthetase</fullName>
        <shortName evidence="8">DTBS</shortName>
    </alternativeName>
    <alternativeName>
        <fullName evidence="8">Dethiobiotin synthase</fullName>
    </alternativeName>
</protein>
<dbReference type="EMBL" id="PKUN01000003">
    <property type="protein sequence ID" value="PLX62731.1"/>
    <property type="molecule type" value="Genomic_DNA"/>
</dbReference>
<feature type="binding site" evidence="8">
    <location>
        <begin position="13"/>
        <end position="18"/>
    </location>
    <ligand>
        <name>ATP</name>
        <dbReference type="ChEBI" id="CHEBI:30616"/>
    </ligand>
</feature>
<evidence type="ECO:0000313" key="9">
    <source>
        <dbReference type="EMBL" id="PLX62731.1"/>
    </source>
</evidence>
<dbReference type="GO" id="GO:0009102">
    <property type="term" value="P:biotin biosynthetic process"/>
    <property type="evidence" value="ECO:0007669"/>
    <property type="project" value="UniProtKB-UniRule"/>
</dbReference>
<comment type="caution">
    <text evidence="9">The sequence shown here is derived from an EMBL/GenBank/DDBJ whole genome shotgun (WGS) entry which is preliminary data.</text>
</comment>
<evidence type="ECO:0000256" key="6">
    <source>
        <dbReference type="ARBA" id="ARBA00022840"/>
    </source>
</evidence>
<comment type="function">
    <text evidence="8">Catalyzes a mechanistically unusual reaction, the ATP-dependent insertion of CO2 between the N7 and N8 nitrogen atoms of 7,8-diaminopelargonic acid (DAPA, also called 7,8-diammoniononanoate) to form a ureido ring.</text>
</comment>
<keyword evidence="6 8" id="KW-0067">ATP-binding</keyword>
<dbReference type="Gene3D" id="3.40.50.300">
    <property type="entry name" value="P-loop containing nucleotide triphosphate hydrolases"/>
    <property type="match status" value="1"/>
</dbReference>
<dbReference type="InterPro" id="IPR027417">
    <property type="entry name" value="P-loop_NTPase"/>
</dbReference>
<dbReference type="NCBIfam" id="TIGR00347">
    <property type="entry name" value="bioD"/>
    <property type="match status" value="1"/>
</dbReference>
<evidence type="ECO:0000256" key="2">
    <source>
        <dbReference type="ARBA" id="ARBA00022598"/>
    </source>
</evidence>
<dbReference type="Pfam" id="PF13500">
    <property type="entry name" value="AAA_26"/>
    <property type="match status" value="1"/>
</dbReference>
<dbReference type="PANTHER" id="PTHR43210:SF5">
    <property type="entry name" value="DETHIOBIOTIN SYNTHETASE"/>
    <property type="match status" value="1"/>
</dbReference>
<gene>
    <name evidence="8 9" type="primary">bioD</name>
    <name evidence="9" type="ORF">C0630_03890</name>
</gene>
<keyword evidence="7 8" id="KW-0460">Magnesium</keyword>
<comment type="pathway">
    <text evidence="8">Cofactor biosynthesis; biotin biosynthesis; biotin from 7,8-diaminononanoate: step 1/2.</text>
</comment>
<dbReference type="HAMAP" id="MF_00336">
    <property type="entry name" value="BioD"/>
    <property type="match status" value="1"/>
</dbReference>
<dbReference type="SUPFAM" id="SSF52540">
    <property type="entry name" value="P-loop containing nucleoside triphosphate hydrolases"/>
    <property type="match status" value="1"/>
</dbReference>
<feature type="binding site" evidence="8">
    <location>
        <position position="207"/>
    </location>
    <ligand>
        <name>ATP</name>
        <dbReference type="ChEBI" id="CHEBI:30616"/>
    </ligand>
</feature>
<dbReference type="GO" id="GO:0042803">
    <property type="term" value="F:protein homodimerization activity"/>
    <property type="evidence" value="ECO:0007669"/>
    <property type="project" value="UniProtKB-ARBA"/>
</dbReference>
<evidence type="ECO:0000256" key="8">
    <source>
        <dbReference type="HAMAP-Rule" id="MF_00336"/>
    </source>
</evidence>
<organism evidence="9 10">
    <name type="scientific">Sedimenticola selenatireducens</name>
    <dbReference type="NCBI Taxonomy" id="191960"/>
    <lineage>
        <taxon>Bacteria</taxon>
        <taxon>Pseudomonadati</taxon>
        <taxon>Pseudomonadota</taxon>
        <taxon>Gammaproteobacteria</taxon>
        <taxon>Chromatiales</taxon>
        <taxon>Sedimenticolaceae</taxon>
        <taxon>Sedimenticola</taxon>
    </lineage>
</organism>
<evidence type="ECO:0000256" key="7">
    <source>
        <dbReference type="ARBA" id="ARBA00022842"/>
    </source>
</evidence>
<accession>A0A2N6CZB9</accession>
<comment type="caution">
    <text evidence="8">Lacks conserved residue(s) required for the propagation of feature annotation.</text>
</comment>
<keyword evidence="2 8" id="KW-0436">Ligase</keyword>
<dbReference type="GO" id="GO:0005829">
    <property type="term" value="C:cytosol"/>
    <property type="evidence" value="ECO:0007669"/>
    <property type="project" value="TreeGrafter"/>
</dbReference>
<feature type="binding site" evidence="8">
    <location>
        <position position="55"/>
    </location>
    <ligand>
        <name>Mg(2+)</name>
        <dbReference type="ChEBI" id="CHEBI:18420"/>
    </ligand>
</feature>
<dbReference type="RefSeq" id="WP_273437914.1">
    <property type="nucleotide sequence ID" value="NZ_PKUN01000003.1"/>
</dbReference>
<dbReference type="AlphaFoldDB" id="A0A2N6CZB9"/>
<keyword evidence="1 8" id="KW-0963">Cytoplasm</keyword>
<dbReference type="FunFam" id="3.40.50.300:FF:000292">
    <property type="entry name" value="ATP-dependent dethiobiotin synthetase BioD"/>
    <property type="match status" value="1"/>
</dbReference>
<dbReference type="STRING" id="1111735.GCA_000428045_03892"/>
<dbReference type="GO" id="GO:0000287">
    <property type="term" value="F:magnesium ion binding"/>
    <property type="evidence" value="ECO:0007669"/>
    <property type="project" value="UniProtKB-UniRule"/>
</dbReference>
<comment type="cofactor">
    <cofactor evidence="8">
        <name>Mg(2+)</name>
        <dbReference type="ChEBI" id="CHEBI:18420"/>
    </cofactor>
</comment>
<dbReference type="InterPro" id="IPR004472">
    <property type="entry name" value="DTB_synth_BioD"/>
</dbReference>
<feature type="binding site" evidence="8">
    <location>
        <position position="116"/>
    </location>
    <ligand>
        <name>Mg(2+)</name>
        <dbReference type="ChEBI" id="CHEBI:18420"/>
    </ligand>
</feature>